<dbReference type="Proteomes" id="UP000823046">
    <property type="component" value="Unassembled WGS sequence"/>
</dbReference>
<dbReference type="PRINTS" id="PR01519">
    <property type="entry name" value="EPSLNTUBULIN"/>
</dbReference>
<evidence type="ECO:0000313" key="6">
    <source>
        <dbReference type="EMBL" id="KAF8822552.1"/>
    </source>
</evidence>
<evidence type="ECO:0000256" key="2">
    <source>
        <dbReference type="ARBA" id="ARBA00022701"/>
    </source>
</evidence>
<evidence type="ECO:0000256" key="3">
    <source>
        <dbReference type="ARBA" id="ARBA00022741"/>
    </source>
</evidence>
<comment type="similarity">
    <text evidence="1">Belongs to the tubulin family.</text>
</comment>
<dbReference type="SUPFAM" id="SSF55307">
    <property type="entry name" value="Tubulin C-terminal domain-like"/>
    <property type="match status" value="1"/>
</dbReference>
<evidence type="ECO:0000256" key="4">
    <source>
        <dbReference type="ARBA" id="ARBA00023134"/>
    </source>
</evidence>
<evidence type="ECO:0000256" key="1">
    <source>
        <dbReference type="ARBA" id="ARBA00009636"/>
    </source>
</evidence>
<protein>
    <recommendedName>
        <fullName evidence="5">Tubulin/FtsZ GTPase domain-containing protein</fullName>
    </recommendedName>
</protein>
<dbReference type="PANTHER" id="PTHR11588">
    <property type="entry name" value="TUBULIN"/>
    <property type="match status" value="1"/>
</dbReference>
<dbReference type="InterPro" id="IPR023123">
    <property type="entry name" value="Tubulin_C"/>
</dbReference>
<evidence type="ECO:0000259" key="5">
    <source>
        <dbReference type="SMART" id="SM00864"/>
    </source>
</evidence>
<keyword evidence="7" id="KW-1185">Reference proteome</keyword>
<sequence length="383" mass="42733">MTGSQGSFHRSRPNYARRTAAEYNKNGGQGDAANLYSRGYYYSRKTILLPLLEEIRKLAEKCDSLQGFAISSAKNGGTGSGLGALIHEELSSEYGQLSRLSTALWPAPKESAVVVGLYNAILSTKYFTDEDILILQDNEALHEICSRSFGKAADIHDTNECIGQAKGPQCAEISSPAFSYVFQAFSTLTSAMRFGRTKDFNLENIRKHFNSTFLHQLLTCSCIPPLLQLPSLPNAPLFIRNCTLQLLEPHRYFLKCKMENASTDTAFLLYRGTFDFGKINSALQAVRSHCSGLGNLEYTAVAAMENYPNTISKSLKRYNAQSALYLFNSSAISKNLLSTVAKFDKLYAKRAFVHWFISEGMEESEFLESRERLLCWLSGQRPT</sequence>
<dbReference type="InterPro" id="IPR036525">
    <property type="entry name" value="Tubulin/FtsZ_GTPase_sf"/>
</dbReference>
<keyword evidence="3" id="KW-0547">Nucleotide-binding</keyword>
<dbReference type="Pfam" id="PF00091">
    <property type="entry name" value="Tubulin"/>
    <property type="match status" value="1"/>
</dbReference>
<evidence type="ECO:0000313" key="7">
    <source>
        <dbReference type="Proteomes" id="UP000823046"/>
    </source>
</evidence>
<dbReference type="InterPro" id="IPR004057">
    <property type="entry name" value="Epsilon_tubulin"/>
</dbReference>
<dbReference type="InterPro" id="IPR000217">
    <property type="entry name" value="Tubulin"/>
</dbReference>
<dbReference type="Gene3D" id="1.10.287.600">
    <property type="entry name" value="Helix hairpin bin"/>
    <property type="match status" value="1"/>
</dbReference>
<keyword evidence="4" id="KW-0342">GTP-binding</keyword>
<accession>A0ABQ7JEX0</accession>
<reference evidence="6 7" key="1">
    <citation type="journal article" date="2020" name="bioRxiv">
        <title>Metabolic contributions of an alphaproteobacterial endosymbiont in the apicomplexan Cardiosporidium cionae.</title>
        <authorList>
            <person name="Hunter E.S."/>
            <person name="Paight C.J."/>
            <person name="Lane C.E."/>
        </authorList>
    </citation>
    <scope>NUCLEOTIDE SEQUENCE [LARGE SCALE GENOMIC DNA]</scope>
    <source>
        <strain evidence="6">ESH_2018</strain>
    </source>
</reference>
<keyword evidence="2" id="KW-0493">Microtubule</keyword>
<dbReference type="InterPro" id="IPR008280">
    <property type="entry name" value="Tub_FtsZ_C"/>
</dbReference>
<dbReference type="EMBL" id="JADAQX010000043">
    <property type="protein sequence ID" value="KAF8822552.1"/>
    <property type="molecule type" value="Genomic_DNA"/>
</dbReference>
<gene>
    <name evidence="6" type="ORF">IE077_003512</name>
</gene>
<feature type="domain" description="Tubulin/FtsZ GTPase" evidence="5">
    <location>
        <begin position="4"/>
        <end position="177"/>
    </location>
</feature>
<comment type="caution">
    <text evidence="6">The sequence shown here is derived from an EMBL/GenBank/DDBJ whole genome shotgun (WGS) entry which is preliminary data.</text>
</comment>
<dbReference type="PRINTS" id="PR01161">
    <property type="entry name" value="TUBULIN"/>
</dbReference>
<name>A0ABQ7JEX0_9APIC</name>
<dbReference type="SMART" id="SM00864">
    <property type="entry name" value="Tubulin"/>
    <property type="match status" value="1"/>
</dbReference>
<dbReference type="Gene3D" id="3.40.50.1440">
    <property type="entry name" value="Tubulin/FtsZ, GTPase domain"/>
    <property type="match status" value="1"/>
</dbReference>
<organism evidence="6 7">
    <name type="scientific">Cardiosporidium cionae</name>
    <dbReference type="NCBI Taxonomy" id="476202"/>
    <lineage>
        <taxon>Eukaryota</taxon>
        <taxon>Sar</taxon>
        <taxon>Alveolata</taxon>
        <taxon>Apicomplexa</taxon>
        <taxon>Aconoidasida</taxon>
        <taxon>Nephromycida</taxon>
        <taxon>Cardiosporidium</taxon>
    </lineage>
</organism>
<dbReference type="SUPFAM" id="SSF52490">
    <property type="entry name" value="Tubulin nucleotide-binding domain-like"/>
    <property type="match status" value="1"/>
</dbReference>
<proteinExistence type="inferred from homology"/>
<dbReference type="InterPro" id="IPR003008">
    <property type="entry name" value="Tubulin_FtsZ_GTPase"/>
</dbReference>